<protein>
    <submittedName>
        <fullName evidence="1">Uncharacterized protein</fullName>
    </submittedName>
</protein>
<comment type="caution">
    <text evidence="1">The sequence shown here is derived from an EMBL/GenBank/DDBJ whole genome shotgun (WGS) entry which is preliminary data.</text>
</comment>
<gene>
    <name evidence="1" type="ORF">Vqi01_57860</name>
</gene>
<dbReference type="Proteomes" id="UP000653076">
    <property type="component" value="Unassembled WGS sequence"/>
</dbReference>
<organism evidence="1 2">
    <name type="scientific">Micromonospora qiuiae</name>
    <dbReference type="NCBI Taxonomy" id="502268"/>
    <lineage>
        <taxon>Bacteria</taxon>
        <taxon>Bacillati</taxon>
        <taxon>Actinomycetota</taxon>
        <taxon>Actinomycetes</taxon>
        <taxon>Micromonosporales</taxon>
        <taxon>Micromonosporaceae</taxon>
        <taxon>Micromonospora</taxon>
    </lineage>
</organism>
<name>A0ABQ4JLZ6_9ACTN</name>
<keyword evidence="2" id="KW-1185">Reference proteome</keyword>
<accession>A0ABQ4JLZ6</accession>
<proteinExistence type="predicted"/>
<sequence length="61" mass="6051">MVAGDRHHDEFHCPLLGEHAGEVLLDGCSAGDWGSASGVMQAGIRCVEICQGGGVGGADGG</sequence>
<dbReference type="EMBL" id="BOPC01000125">
    <property type="protein sequence ID" value="GIJ30624.1"/>
    <property type="molecule type" value="Genomic_DNA"/>
</dbReference>
<evidence type="ECO:0000313" key="1">
    <source>
        <dbReference type="EMBL" id="GIJ30624.1"/>
    </source>
</evidence>
<reference evidence="1 2" key="1">
    <citation type="submission" date="2021-01" db="EMBL/GenBank/DDBJ databases">
        <title>Whole genome shotgun sequence of Verrucosispora qiuiae NBRC 106684.</title>
        <authorList>
            <person name="Komaki H."/>
            <person name="Tamura T."/>
        </authorList>
    </citation>
    <scope>NUCLEOTIDE SEQUENCE [LARGE SCALE GENOMIC DNA]</scope>
    <source>
        <strain evidence="1 2">NBRC 106684</strain>
    </source>
</reference>
<evidence type="ECO:0000313" key="2">
    <source>
        <dbReference type="Proteomes" id="UP000653076"/>
    </source>
</evidence>